<evidence type="ECO:0000313" key="2">
    <source>
        <dbReference type="EMBL" id="CAI9169364.1"/>
    </source>
</evidence>
<organism evidence="2 3">
    <name type="scientific">Rangifer tarandus platyrhynchus</name>
    <name type="common">Svalbard reindeer</name>
    <dbReference type="NCBI Taxonomy" id="3082113"/>
    <lineage>
        <taxon>Eukaryota</taxon>
        <taxon>Metazoa</taxon>
        <taxon>Chordata</taxon>
        <taxon>Craniata</taxon>
        <taxon>Vertebrata</taxon>
        <taxon>Euteleostomi</taxon>
        <taxon>Mammalia</taxon>
        <taxon>Eutheria</taxon>
        <taxon>Laurasiatheria</taxon>
        <taxon>Artiodactyla</taxon>
        <taxon>Ruminantia</taxon>
        <taxon>Pecora</taxon>
        <taxon>Cervidae</taxon>
        <taxon>Odocoileinae</taxon>
        <taxon>Rangifer</taxon>
    </lineage>
</organism>
<accession>A0ABN8ZBT7</accession>
<dbReference type="Proteomes" id="UP001176941">
    <property type="component" value="Chromosome 29"/>
</dbReference>
<feature type="region of interest" description="Disordered" evidence="1">
    <location>
        <begin position="1"/>
        <end position="28"/>
    </location>
</feature>
<proteinExistence type="predicted"/>
<name>A0ABN8ZBT7_RANTA</name>
<sequence length="233" mass="25294">MAPVGCARPASKRRPAGPKQLCPAHARSRELAPRRSDGRITLSFPSDPNSVSIYWRQRLWTKGAFLETSPGGLVTYLMKKTLGRPGLRALASPPASACLVPCLPGDFLFLDLERVWQKQLEEQLKQRGGGVEDVPAGEGTRALGTLRACGAGPNIPGALRRHLHPSDSVTRPASRRERLEAVSANTHLQKGLALLGHFFHTPSGPKDPGLFLKSRIPPLPIPDEEVSLFSLLE</sequence>
<dbReference type="EMBL" id="OX459965">
    <property type="protein sequence ID" value="CAI9169364.1"/>
    <property type="molecule type" value="Genomic_DNA"/>
</dbReference>
<protein>
    <submittedName>
        <fullName evidence="2">Uncharacterized protein</fullName>
    </submittedName>
</protein>
<evidence type="ECO:0000256" key="1">
    <source>
        <dbReference type="SAM" id="MobiDB-lite"/>
    </source>
</evidence>
<gene>
    <name evidence="2" type="ORF">MRATA1EN1_LOCUS18326</name>
</gene>
<reference evidence="2" key="1">
    <citation type="submission" date="2023-04" db="EMBL/GenBank/DDBJ databases">
        <authorList>
            <consortium name="ELIXIR-Norway"/>
        </authorList>
    </citation>
    <scope>NUCLEOTIDE SEQUENCE [LARGE SCALE GENOMIC DNA]</scope>
</reference>
<evidence type="ECO:0000313" key="3">
    <source>
        <dbReference type="Proteomes" id="UP001176941"/>
    </source>
</evidence>
<keyword evidence="3" id="KW-1185">Reference proteome</keyword>